<comment type="caution">
    <text evidence="1">The sequence shown here is derived from an EMBL/GenBank/DDBJ whole genome shotgun (WGS) entry which is preliminary data.</text>
</comment>
<dbReference type="PANTHER" id="PTHR38471">
    <property type="entry name" value="FOUR HELIX BUNDLE PROTEIN"/>
    <property type="match status" value="1"/>
</dbReference>
<protein>
    <recommendedName>
        <fullName evidence="3">Four helix bundle protein</fullName>
    </recommendedName>
</protein>
<name>A0A2M6WUH4_9BACT</name>
<sequence>MITLCHKVKKDEISRPLVSQLIRSATSIGANYMEANQAESKKDFYHKIKICLKEANETKYWLQMLSKADPTCSEMCRKY</sequence>
<dbReference type="AlphaFoldDB" id="A0A2M6WUH4"/>
<dbReference type="InterPro" id="IPR036583">
    <property type="entry name" value="23S_rRNA_IVS_sf"/>
</dbReference>
<dbReference type="EMBL" id="PFAM01000004">
    <property type="protein sequence ID" value="PIT96444.1"/>
    <property type="molecule type" value="Genomic_DNA"/>
</dbReference>
<dbReference type="Pfam" id="PF05635">
    <property type="entry name" value="23S_rRNA_IVP"/>
    <property type="match status" value="1"/>
</dbReference>
<dbReference type="PANTHER" id="PTHR38471:SF2">
    <property type="entry name" value="FOUR HELIX BUNDLE PROTEIN"/>
    <property type="match status" value="1"/>
</dbReference>
<accession>A0A2M6WUH4</accession>
<dbReference type="Gene3D" id="1.20.1440.60">
    <property type="entry name" value="23S rRNA-intervening sequence"/>
    <property type="match status" value="1"/>
</dbReference>
<proteinExistence type="predicted"/>
<dbReference type="PIRSF" id="PIRSF035652">
    <property type="entry name" value="CHP02436"/>
    <property type="match status" value="1"/>
</dbReference>
<dbReference type="NCBIfam" id="TIGR02436">
    <property type="entry name" value="four helix bundle protein"/>
    <property type="match status" value="1"/>
</dbReference>
<evidence type="ECO:0000313" key="2">
    <source>
        <dbReference type="Proteomes" id="UP000228533"/>
    </source>
</evidence>
<evidence type="ECO:0000313" key="1">
    <source>
        <dbReference type="EMBL" id="PIT96444.1"/>
    </source>
</evidence>
<dbReference type="Proteomes" id="UP000228533">
    <property type="component" value="Unassembled WGS sequence"/>
</dbReference>
<gene>
    <name evidence="1" type="ORF">COT94_00585</name>
</gene>
<evidence type="ECO:0008006" key="3">
    <source>
        <dbReference type="Google" id="ProtNLM"/>
    </source>
</evidence>
<dbReference type="SUPFAM" id="SSF158446">
    <property type="entry name" value="IVS-encoded protein-like"/>
    <property type="match status" value="1"/>
</dbReference>
<reference evidence="2" key="1">
    <citation type="submission" date="2017-09" db="EMBL/GenBank/DDBJ databases">
        <title>Depth-based differentiation of microbial function through sediment-hosted aquifers and enrichment of novel symbionts in the deep terrestrial subsurface.</title>
        <authorList>
            <person name="Probst A.J."/>
            <person name="Ladd B."/>
            <person name="Jarett J.K."/>
            <person name="Geller-Mcgrath D.E."/>
            <person name="Sieber C.M.K."/>
            <person name="Emerson J.B."/>
            <person name="Anantharaman K."/>
            <person name="Thomas B.C."/>
            <person name="Malmstrom R."/>
            <person name="Stieglmeier M."/>
            <person name="Klingl A."/>
            <person name="Woyke T."/>
            <person name="Ryan C.M."/>
            <person name="Banfield J.F."/>
        </authorList>
    </citation>
    <scope>NUCLEOTIDE SEQUENCE [LARGE SCALE GENOMIC DNA]</scope>
</reference>
<dbReference type="InterPro" id="IPR012657">
    <property type="entry name" value="23S_rRNA-intervening_sequence"/>
</dbReference>
<organism evidence="1 2">
    <name type="scientific">Candidatus Falkowbacteria bacterium CG10_big_fil_rev_8_21_14_0_10_37_14</name>
    <dbReference type="NCBI Taxonomy" id="1974561"/>
    <lineage>
        <taxon>Bacteria</taxon>
        <taxon>Candidatus Falkowiibacteriota</taxon>
    </lineage>
</organism>